<keyword evidence="1" id="KW-1133">Transmembrane helix</keyword>
<feature type="transmembrane region" description="Helical" evidence="1">
    <location>
        <begin position="29"/>
        <end position="50"/>
    </location>
</feature>
<keyword evidence="1" id="KW-0472">Membrane</keyword>
<proteinExistence type="predicted"/>
<accession>A0A5A5TAY5</accession>
<keyword evidence="1" id="KW-0812">Transmembrane</keyword>
<sequence>MRVVALLGQLVVVGIAVFAGSITAEGGWLAQSGVIALLLLALLCFLNGLLHGVDSASRRSFLLRRYI</sequence>
<evidence type="ECO:0000313" key="3">
    <source>
        <dbReference type="Proteomes" id="UP000322530"/>
    </source>
</evidence>
<dbReference type="Proteomes" id="UP000322530">
    <property type="component" value="Unassembled WGS sequence"/>
</dbReference>
<comment type="caution">
    <text evidence="2">The sequence shown here is derived from an EMBL/GenBank/DDBJ whole genome shotgun (WGS) entry which is preliminary data.</text>
</comment>
<protein>
    <submittedName>
        <fullName evidence="2">Uncharacterized protein</fullName>
    </submittedName>
</protein>
<keyword evidence="3" id="KW-1185">Reference proteome</keyword>
<dbReference type="EMBL" id="BIXY01000018">
    <property type="protein sequence ID" value="GCF08064.1"/>
    <property type="molecule type" value="Genomic_DNA"/>
</dbReference>
<dbReference type="RefSeq" id="WP_149401062.1">
    <property type="nucleotide sequence ID" value="NZ_BIXY01000018.1"/>
</dbReference>
<organism evidence="2 3">
    <name type="scientific">Dictyobacter arantiisoli</name>
    <dbReference type="NCBI Taxonomy" id="2014874"/>
    <lineage>
        <taxon>Bacteria</taxon>
        <taxon>Bacillati</taxon>
        <taxon>Chloroflexota</taxon>
        <taxon>Ktedonobacteria</taxon>
        <taxon>Ktedonobacterales</taxon>
        <taxon>Dictyobacteraceae</taxon>
        <taxon>Dictyobacter</taxon>
    </lineage>
</organism>
<evidence type="ECO:0000313" key="2">
    <source>
        <dbReference type="EMBL" id="GCF08064.1"/>
    </source>
</evidence>
<dbReference type="AlphaFoldDB" id="A0A5A5TAY5"/>
<reference evidence="2 3" key="1">
    <citation type="submission" date="2019-01" db="EMBL/GenBank/DDBJ databases">
        <title>Draft genome sequence of Dictyobacter sp. Uno17.</title>
        <authorList>
            <person name="Wang C.M."/>
            <person name="Zheng Y."/>
            <person name="Sakai Y."/>
            <person name="Abe K."/>
            <person name="Yokota A."/>
            <person name="Yabe S."/>
        </authorList>
    </citation>
    <scope>NUCLEOTIDE SEQUENCE [LARGE SCALE GENOMIC DNA]</scope>
    <source>
        <strain evidence="2 3">Uno17</strain>
    </source>
</reference>
<gene>
    <name evidence="2" type="ORF">KDI_16280</name>
</gene>
<name>A0A5A5TAY5_9CHLR</name>
<evidence type="ECO:0000256" key="1">
    <source>
        <dbReference type="SAM" id="Phobius"/>
    </source>
</evidence>